<dbReference type="Gene3D" id="3.40.50.150">
    <property type="entry name" value="Vaccinia Virus protein VP39"/>
    <property type="match status" value="1"/>
</dbReference>
<dbReference type="PANTHER" id="PTHR12843">
    <property type="entry name" value="PROTEIN-LYSINE N-METHYLTRANSFERASE METTL10"/>
    <property type="match status" value="1"/>
</dbReference>
<dbReference type="PANTHER" id="PTHR12843:SF5">
    <property type="entry name" value="EEF1A LYSINE METHYLTRANSFERASE 2"/>
    <property type="match status" value="1"/>
</dbReference>
<comment type="caution">
    <text evidence="2">The sequence shown here is derived from an EMBL/GenBank/DDBJ whole genome shotgun (WGS) entry which is preliminary data.</text>
</comment>
<sequence length="206" mass="23610">MQDFDRKSHWETIYKTKELKNVSWFQPTPETSLSFFEQFELPKTARIIDVGGGDSLLVDHLLDRGFKDITVLDISAEAIDRAKQRLGDKAKHVSWIVSDITKFQPTETYDFWHDRAVFHFLTEDNEISTYVETAQKAIKQDGVLVIGTFSEQGPTKCSGIEIKQYSETSMTETFKTNFEKVDCVTVDHTTPSGSVQNFVFCSFKKK</sequence>
<keyword evidence="3" id="KW-1185">Reference proteome</keyword>
<dbReference type="CDD" id="cd02440">
    <property type="entry name" value="AdoMet_MTases"/>
    <property type="match status" value="1"/>
</dbReference>
<keyword evidence="2" id="KW-0489">Methyltransferase</keyword>
<protein>
    <submittedName>
        <fullName evidence="2">Class I SAM-dependent methyltransferase</fullName>
        <ecNumber evidence="2">2.1.-.-</ecNumber>
    </submittedName>
</protein>
<reference evidence="3" key="1">
    <citation type="journal article" date="2019" name="Int. J. Syst. Evol. Microbiol.">
        <title>The Global Catalogue of Microorganisms (GCM) 10K type strain sequencing project: providing services to taxonomists for standard genome sequencing and annotation.</title>
        <authorList>
            <consortium name="The Broad Institute Genomics Platform"/>
            <consortium name="The Broad Institute Genome Sequencing Center for Infectious Disease"/>
            <person name="Wu L."/>
            <person name="Ma J."/>
        </authorList>
    </citation>
    <scope>NUCLEOTIDE SEQUENCE [LARGE SCALE GENOMIC DNA]</scope>
    <source>
        <strain evidence="3">CCUG 56752</strain>
    </source>
</reference>
<dbReference type="Proteomes" id="UP001597049">
    <property type="component" value="Unassembled WGS sequence"/>
</dbReference>
<dbReference type="RefSeq" id="WP_379656319.1">
    <property type="nucleotide sequence ID" value="NZ_JBHTIV010000002.1"/>
</dbReference>
<evidence type="ECO:0000259" key="1">
    <source>
        <dbReference type="Pfam" id="PF08242"/>
    </source>
</evidence>
<evidence type="ECO:0000313" key="2">
    <source>
        <dbReference type="EMBL" id="MFD0930977.1"/>
    </source>
</evidence>
<dbReference type="InterPro" id="IPR013217">
    <property type="entry name" value="Methyltransf_12"/>
</dbReference>
<evidence type="ECO:0000313" key="3">
    <source>
        <dbReference type="Proteomes" id="UP001597049"/>
    </source>
</evidence>
<dbReference type="Pfam" id="PF08242">
    <property type="entry name" value="Methyltransf_12"/>
    <property type="match status" value="1"/>
</dbReference>
<gene>
    <name evidence="2" type="ORF">ACFQ0R_00040</name>
</gene>
<dbReference type="EC" id="2.1.-.-" evidence="2"/>
<dbReference type="EMBL" id="JBHTIV010000002">
    <property type="protein sequence ID" value="MFD0930977.1"/>
    <property type="molecule type" value="Genomic_DNA"/>
</dbReference>
<dbReference type="SUPFAM" id="SSF53335">
    <property type="entry name" value="S-adenosyl-L-methionine-dependent methyltransferases"/>
    <property type="match status" value="1"/>
</dbReference>
<name>A0ABW3GK29_9FLAO</name>
<organism evidence="2 3">
    <name type="scientific">Psychroflexus salinarum</name>
    <dbReference type="NCBI Taxonomy" id="546024"/>
    <lineage>
        <taxon>Bacteria</taxon>
        <taxon>Pseudomonadati</taxon>
        <taxon>Bacteroidota</taxon>
        <taxon>Flavobacteriia</taxon>
        <taxon>Flavobacteriales</taxon>
        <taxon>Flavobacteriaceae</taxon>
        <taxon>Psychroflexus</taxon>
    </lineage>
</organism>
<dbReference type="GO" id="GO:0032259">
    <property type="term" value="P:methylation"/>
    <property type="evidence" value="ECO:0007669"/>
    <property type="project" value="UniProtKB-KW"/>
</dbReference>
<feature type="domain" description="Methyltransferase type 12" evidence="1">
    <location>
        <begin position="48"/>
        <end position="144"/>
    </location>
</feature>
<keyword evidence="2" id="KW-0808">Transferase</keyword>
<dbReference type="InterPro" id="IPR029063">
    <property type="entry name" value="SAM-dependent_MTases_sf"/>
</dbReference>
<proteinExistence type="predicted"/>
<dbReference type="GO" id="GO:0008168">
    <property type="term" value="F:methyltransferase activity"/>
    <property type="evidence" value="ECO:0007669"/>
    <property type="project" value="UniProtKB-KW"/>
</dbReference>
<accession>A0ABW3GK29</accession>